<evidence type="ECO:0000256" key="6">
    <source>
        <dbReference type="SAM" id="SignalP"/>
    </source>
</evidence>
<evidence type="ECO:0000313" key="9">
    <source>
        <dbReference type="Proteomes" id="UP000246121"/>
    </source>
</evidence>
<dbReference type="EMBL" id="PRFA01000008">
    <property type="protein sequence ID" value="PWU99762.1"/>
    <property type="molecule type" value="Genomic_DNA"/>
</dbReference>
<dbReference type="Pfam" id="PF13015">
    <property type="entry name" value="PRKCSH_1"/>
    <property type="match status" value="1"/>
</dbReference>
<keyword evidence="2 6" id="KW-0732">Signal</keyword>
<feature type="coiled-coil region" evidence="5">
    <location>
        <begin position="331"/>
        <end position="365"/>
    </location>
</feature>
<gene>
    <name evidence="8" type="ORF">C4B63_8g464</name>
</gene>
<dbReference type="VEuPathDB" id="TriTrypDB:TcCLB.508879.4"/>
<name>A0A2V2VWC7_TRYCR</name>
<proteinExistence type="predicted"/>
<keyword evidence="5" id="KW-0175">Coiled coil</keyword>
<dbReference type="VEuPathDB" id="TriTrypDB:TcCL_ESM01435"/>
<dbReference type="InterPro" id="IPR009011">
    <property type="entry name" value="Man6P_isomerase_rcpt-bd_dom_sf"/>
</dbReference>
<dbReference type="PROSITE" id="PS51914">
    <property type="entry name" value="MRH"/>
    <property type="match status" value="1"/>
</dbReference>
<dbReference type="VEuPathDB" id="TriTrypDB:TCDM_01282"/>
<dbReference type="VEuPathDB" id="TriTrypDB:TcBrA4_0106460"/>
<evidence type="ECO:0000259" key="7">
    <source>
        <dbReference type="PROSITE" id="PS51914"/>
    </source>
</evidence>
<dbReference type="Gene3D" id="2.70.130.10">
    <property type="entry name" value="Mannose-6-phosphate receptor binding domain"/>
    <property type="match status" value="1"/>
</dbReference>
<feature type="coiled-coil region" evidence="5">
    <location>
        <begin position="152"/>
        <end position="222"/>
    </location>
</feature>
<dbReference type="InterPro" id="IPR039794">
    <property type="entry name" value="Gtb1-like"/>
</dbReference>
<evidence type="ECO:0000256" key="3">
    <source>
        <dbReference type="ARBA" id="ARBA00022824"/>
    </source>
</evidence>
<dbReference type="GO" id="GO:0017177">
    <property type="term" value="C:glucosidase II complex"/>
    <property type="evidence" value="ECO:0007669"/>
    <property type="project" value="TreeGrafter"/>
</dbReference>
<feature type="signal peptide" evidence="6">
    <location>
        <begin position="1"/>
        <end position="17"/>
    </location>
</feature>
<dbReference type="VEuPathDB" id="TriTrypDB:TCSYLVIO_002315"/>
<dbReference type="VEuPathDB" id="TriTrypDB:Tc_MARK_1036"/>
<dbReference type="GO" id="GO:0006491">
    <property type="term" value="P:N-glycan processing"/>
    <property type="evidence" value="ECO:0007669"/>
    <property type="project" value="TreeGrafter"/>
</dbReference>
<evidence type="ECO:0000256" key="2">
    <source>
        <dbReference type="ARBA" id="ARBA00022729"/>
    </source>
</evidence>
<dbReference type="AlphaFoldDB" id="A0A2V2VWC7"/>
<reference evidence="8 9" key="1">
    <citation type="journal article" date="2018" name="Microb. Genom.">
        <title>Expanding an expanded genome: long-read sequencing of Trypanosoma cruzi.</title>
        <authorList>
            <person name="Berna L."/>
            <person name="Rodriguez M."/>
            <person name="Chiribao M.L."/>
            <person name="Parodi-Talice A."/>
            <person name="Pita S."/>
            <person name="Rijo G."/>
            <person name="Alvarez-Valin F."/>
            <person name="Robello C."/>
        </authorList>
    </citation>
    <scope>NUCLEOTIDE SEQUENCE [LARGE SCALE GENOMIC DNA]</scope>
    <source>
        <strain evidence="8 9">Dm28c</strain>
    </source>
</reference>
<sequence length="480" mass="55449">MFLYIFFFSLVITGCSALEPSYGVQDGFLEYFAAVNPERPFNCLCGNVSIMGHRVNDDYCDCPDGSDEPGTSACANDRLEVNLPKKWKFRCKNIGFKPQEIPHNQINDGLCDCCDGSDEYSDIIACPNVCAETQEIEEKKRLENERIREAGMREKEKMMEQVRKNREDDKVQLENEIMELEELRKSIEEKSVKLVPFEEKERAEKRRLLDEYNAAHEVWEEKRKKNQTNNLNARGNLTTNCIRWSTTKICDPEEESPLVDKGCDDIIYPFEAGFCECINKETDSKVAYDQECDHEPLQCSNVCENPEKDNKEMDDDRFDMDNGASFELPEARDLRLELKESRERVEKLSSSVDEIQNRLNRSINTGDVIRTFNNECFSLNTSAHTYEICPLKDVHQYDKGTTHGPCIGRWGRFGDNTYSLWSSTSDYTHMIFENGDRCWNGVTRMTDVYVICGPENKLVQVEEPSMCRYTMVFETPAVCE</sequence>
<organism evidence="8 9">
    <name type="scientific">Trypanosoma cruzi</name>
    <dbReference type="NCBI Taxonomy" id="5693"/>
    <lineage>
        <taxon>Eukaryota</taxon>
        <taxon>Discoba</taxon>
        <taxon>Euglenozoa</taxon>
        <taxon>Kinetoplastea</taxon>
        <taxon>Metakinetoplastina</taxon>
        <taxon>Trypanosomatida</taxon>
        <taxon>Trypanosomatidae</taxon>
        <taxon>Trypanosoma</taxon>
        <taxon>Schizotrypanum</taxon>
    </lineage>
</organism>
<dbReference type="Proteomes" id="UP000246121">
    <property type="component" value="Unassembled WGS sequence"/>
</dbReference>
<dbReference type="InterPro" id="IPR044865">
    <property type="entry name" value="MRH_dom"/>
</dbReference>
<dbReference type="VEuPathDB" id="TriTrypDB:C4B63_8g464"/>
<dbReference type="VEuPathDB" id="TriTrypDB:TcCLB.508215.9"/>
<keyword evidence="3" id="KW-0256">Endoplasmic reticulum</keyword>
<feature type="domain" description="MRH" evidence="7">
    <location>
        <begin position="297"/>
        <end position="480"/>
    </location>
</feature>
<dbReference type="InterPro" id="IPR028146">
    <property type="entry name" value="PRKCSH_N"/>
</dbReference>
<evidence type="ECO:0000256" key="4">
    <source>
        <dbReference type="ARBA" id="ARBA00023157"/>
    </source>
</evidence>
<dbReference type="PANTHER" id="PTHR12630:SF1">
    <property type="entry name" value="GLUCOSIDASE 2 SUBUNIT BETA"/>
    <property type="match status" value="1"/>
</dbReference>
<evidence type="ECO:0000256" key="1">
    <source>
        <dbReference type="ARBA" id="ARBA00022387"/>
    </source>
</evidence>
<dbReference type="VEuPathDB" id="TriTrypDB:TcG_03143"/>
<keyword evidence="4" id="KW-1015">Disulfide bond</keyword>
<evidence type="ECO:0000313" key="8">
    <source>
        <dbReference type="EMBL" id="PWU99762.1"/>
    </source>
</evidence>
<dbReference type="Pfam" id="PF12999">
    <property type="entry name" value="PRKCSH-like"/>
    <property type="match status" value="1"/>
</dbReference>
<dbReference type="VEuPathDB" id="TriTrypDB:C3747_447g11"/>
<protein>
    <recommendedName>
        <fullName evidence="1">Glucosidase 2 subunit beta</fullName>
    </recommendedName>
</protein>
<dbReference type="SUPFAM" id="SSF50911">
    <property type="entry name" value="Mannose 6-phosphate receptor domain"/>
    <property type="match status" value="1"/>
</dbReference>
<dbReference type="InterPro" id="IPR036607">
    <property type="entry name" value="PRKCSH"/>
</dbReference>
<feature type="chain" id="PRO_5015977262" description="Glucosidase 2 subunit beta" evidence="6">
    <location>
        <begin position="18"/>
        <end position="480"/>
    </location>
</feature>
<accession>A0A2V2VWC7</accession>
<evidence type="ECO:0000256" key="5">
    <source>
        <dbReference type="SAM" id="Coils"/>
    </source>
</evidence>
<dbReference type="PANTHER" id="PTHR12630">
    <property type="entry name" value="N-LINKED OLIGOSACCHARIDE PROCESSING"/>
    <property type="match status" value="1"/>
</dbReference>
<dbReference type="VEuPathDB" id="TriTrypDB:ECC02_004555"/>
<comment type="caution">
    <text evidence="8">The sequence shown here is derived from an EMBL/GenBank/DDBJ whole genome shotgun (WGS) entry which is preliminary data.</text>
</comment>
<dbReference type="VEuPathDB" id="TriTrypDB:TcCLB.503463.10"/>